<sequence length="134" mass="14658">MVQITGKYKLAENKNFLEFLLAVGMPEDKAKEGNKIAGTLDVKIDGKKISLANDTPPYVTNLVLDEEVDEKLGEDQFKSTATLSGNVITVTSKTKEGELAATRTYTFSDSELGTTITAYRDGKTVSASRIYKRV</sequence>
<evidence type="ECO:0000313" key="1">
    <source>
        <dbReference type="EMBL" id="JAB67098.1"/>
    </source>
</evidence>
<gene>
    <name evidence="1" type="primary">FABPL</name>
</gene>
<accession>V5H2N3</accession>
<dbReference type="KEGG" id="agb:108909979"/>
<dbReference type="EMBL" id="GALX01001368">
    <property type="protein sequence ID" value="JAB67098.1"/>
    <property type="molecule type" value="Transcribed_RNA"/>
</dbReference>
<protein>
    <submittedName>
        <fullName evidence="1">Fatty acid-binding protein, liver</fullName>
    </submittedName>
</protein>
<organism evidence="1">
    <name type="scientific">Anoplophora glabripennis</name>
    <name type="common">Asian longhorn beetle</name>
    <name type="synonym">Anoplophora nobilis</name>
    <dbReference type="NCBI Taxonomy" id="217634"/>
    <lineage>
        <taxon>Eukaryota</taxon>
        <taxon>Metazoa</taxon>
        <taxon>Ecdysozoa</taxon>
        <taxon>Arthropoda</taxon>
        <taxon>Hexapoda</taxon>
        <taxon>Insecta</taxon>
        <taxon>Pterygota</taxon>
        <taxon>Neoptera</taxon>
        <taxon>Endopterygota</taxon>
        <taxon>Coleoptera</taxon>
        <taxon>Polyphaga</taxon>
        <taxon>Cucujiformia</taxon>
        <taxon>Chrysomeloidea</taxon>
        <taxon>Cerambycidae</taxon>
        <taxon>Lamiinae</taxon>
        <taxon>Lamiini</taxon>
        <taxon>Anoplophora</taxon>
    </lineage>
</organism>
<dbReference type="SUPFAM" id="SSF50814">
    <property type="entry name" value="Lipocalins"/>
    <property type="match status" value="1"/>
</dbReference>
<dbReference type="OrthoDB" id="412780at2759"/>
<dbReference type="Gene3D" id="2.40.128.20">
    <property type="match status" value="1"/>
</dbReference>
<proteinExistence type="predicted"/>
<dbReference type="AlphaFoldDB" id="V5H2N3"/>
<name>V5H2N3_ANOGL</name>
<dbReference type="GeneID" id="108909979"/>
<dbReference type="InterPro" id="IPR012674">
    <property type="entry name" value="Calycin"/>
</dbReference>
<reference evidence="1" key="1">
    <citation type="submission" date="2013-07" db="EMBL/GenBank/DDBJ databases">
        <title>Midgut Transcriptome Profiling of Anoplphora glabripennis, a Lignocellulose Degrading, Wood-Boring Cerambycid.</title>
        <authorList>
            <person name="Scully E.D."/>
            <person name="Hoover K."/>
            <person name="Carlson J.E."/>
            <person name="Tien M."/>
            <person name="Geib S.M."/>
        </authorList>
    </citation>
    <scope>NUCLEOTIDE SEQUENCE</scope>
</reference>